<dbReference type="OrthoDB" id="77878at2759"/>
<accession>A0A2P5HSD9</accession>
<dbReference type="InterPro" id="IPR008547">
    <property type="entry name" value="DUF829_TMEM53"/>
</dbReference>
<dbReference type="AlphaFoldDB" id="A0A2P5HSD9"/>
<evidence type="ECO:0000256" key="1">
    <source>
        <dbReference type="SAM" id="Phobius"/>
    </source>
</evidence>
<feature type="transmembrane region" description="Helical" evidence="1">
    <location>
        <begin position="89"/>
        <end position="110"/>
    </location>
</feature>
<dbReference type="Pfam" id="PF05705">
    <property type="entry name" value="DUF829"/>
    <property type="match status" value="1"/>
</dbReference>
<dbReference type="Proteomes" id="UP000094444">
    <property type="component" value="Unassembled WGS sequence"/>
</dbReference>
<reference evidence="2" key="1">
    <citation type="submission" date="2017-09" db="EMBL/GenBank/DDBJ databases">
        <title>Polyketide synthases of a Diaporthe helianthi virulent isolate.</title>
        <authorList>
            <person name="Baroncelli R."/>
        </authorList>
    </citation>
    <scope>NUCLEOTIDE SEQUENCE [LARGE SCALE GENOMIC DNA]</scope>
    <source>
        <strain evidence="2">7/96</strain>
    </source>
</reference>
<dbReference type="InParanoid" id="A0A2P5HSD9"/>
<protein>
    <submittedName>
        <fullName evidence="2">Uncharacterized protein</fullName>
    </submittedName>
</protein>
<gene>
    <name evidence="2" type="ORF">DHEL01_v208460</name>
</gene>
<dbReference type="EMBL" id="MAVT02000854">
    <property type="protein sequence ID" value="POS73151.1"/>
    <property type="molecule type" value="Genomic_DNA"/>
</dbReference>
<name>A0A2P5HSD9_DIAHE</name>
<sequence>MLSVFGRVRAACQSPASSSSPPLLLIHVFSNGGSSSVANLYEQYAATAGPSEDKSLPPHVTIFDSSPGVFRVPQAVAFVSSSLSSFQKLIAAPFLYAAAIVWTATMALGISPNSLAEWYKAHNNHPGNKAEVRRVYIYRSMRIGTGTLSERSWKGEGRYQSPRNAIGT</sequence>
<keyword evidence="1" id="KW-0812">Transmembrane</keyword>
<evidence type="ECO:0000313" key="2">
    <source>
        <dbReference type="EMBL" id="POS73151.1"/>
    </source>
</evidence>
<organism evidence="2 3">
    <name type="scientific">Diaporthe helianthi</name>
    <dbReference type="NCBI Taxonomy" id="158607"/>
    <lineage>
        <taxon>Eukaryota</taxon>
        <taxon>Fungi</taxon>
        <taxon>Dikarya</taxon>
        <taxon>Ascomycota</taxon>
        <taxon>Pezizomycotina</taxon>
        <taxon>Sordariomycetes</taxon>
        <taxon>Sordariomycetidae</taxon>
        <taxon>Diaporthales</taxon>
        <taxon>Diaporthaceae</taxon>
        <taxon>Diaporthe</taxon>
    </lineage>
</organism>
<comment type="caution">
    <text evidence="2">The sequence shown here is derived from an EMBL/GenBank/DDBJ whole genome shotgun (WGS) entry which is preliminary data.</text>
</comment>
<keyword evidence="3" id="KW-1185">Reference proteome</keyword>
<keyword evidence="1" id="KW-0472">Membrane</keyword>
<keyword evidence="1" id="KW-1133">Transmembrane helix</keyword>
<evidence type="ECO:0000313" key="3">
    <source>
        <dbReference type="Proteomes" id="UP000094444"/>
    </source>
</evidence>
<proteinExistence type="predicted"/>